<dbReference type="InterPro" id="IPR050407">
    <property type="entry name" value="Geranylgeranyl_reductase"/>
</dbReference>
<evidence type="ECO:0000313" key="3">
    <source>
        <dbReference type="EMBL" id="VBA42715.1"/>
    </source>
</evidence>
<keyword evidence="3" id="KW-0560">Oxidoreductase</keyword>
<keyword evidence="4" id="KW-1185">Reference proteome</keyword>
<dbReference type="PRINTS" id="PR00420">
    <property type="entry name" value="RNGMNOXGNASE"/>
</dbReference>
<proteinExistence type="predicted"/>
<feature type="domain" description="FAD-binding" evidence="2">
    <location>
        <begin position="4"/>
        <end position="318"/>
    </location>
</feature>
<dbReference type="AlphaFoldDB" id="A0A498QE21"/>
<gene>
    <name evidence="3" type="primary">tfdB_3</name>
    <name evidence="3" type="ORF">LAUMK136_04733</name>
</gene>
<dbReference type="SUPFAM" id="SSF51905">
    <property type="entry name" value="FAD/NAD(P)-binding domain"/>
    <property type="match status" value="1"/>
</dbReference>
<dbReference type="Proteomes" id="UP000273307">
    <property type="component" value="Unassembled WGS sequence"/>
</dbReference>
<dbReference type="PANTHER" id="PTHR42685:SF22">
    <property type="entry name" value="CONDITIONED MEDIUM FACTOR RECEPTOR 1"/>
    <property type="match status" value="1"/>
</dbReference>
<dbReference type="EMBL" id="UPHP01000123">
    <property type="protein sequence ID" value="VBA42715.1"/>
    <property type="molecule type" value="Genomic_DNA"/>
</dbReference>
<accession>A0A498QE21</accession>
<sequence length="442" mass="48429">MESFDVVVVGARCAGSPLAAMLARRGLKVCVLDRAHFPSETPSTHMIQSCGVDVLDELGVLDTLMSAGAAPLHGATIASDDVRIHAAVDGQADHPVLCLRRLTLDVLLVEAAGAAGAEVRTGTRVAGLLRDGDRVTGVRTDKGTIPARLVVGADGRHSTVADTVGAQEYDVTPPGRMVAWGYFEGVDREPLARFGRMKDMGYLAGPTDGDLYMAAIAPDQCRVNEFQADRDTFFTNAIRNWPELADLMADAKRVGPLRVFTKWHGYFRQSAGPGWVLVGDAGHFKDFSPGQGISDALRQARHLARSIEDGLAGNGLDDAMQRWWDWRDHDAYEMYWYAARMGAPGPATPWTNALLREISANPAATRAFIQVLNHDIPPSQLYTPAMAWRATARAIREQPRHAPATVRQFISTAREGLQQARRKQRLADRTRSMNREPDRSQR</sequence>
<evidence type="ECO:0000259" key="2">
    <source>
        <dbReference type="Pfam" id="PF01494"/>
    </source>
</evidence>
<feature type="compositionally biased region" description="Basic and acidic residues" evidence="1">
    <location>
        <begin position="425"/>
        <end position="442"/>
    </location>
</feature>
<evidence type="ECO:0000313" key="4">
    <source>
        <dbReference type="Proteomes" id="UP000273307"/>
    </source>
</evidence>
<evidence type="ECO:0000256" key="1">
    <source>
        <dbReference type="SAM" id="MobiDB-lite"/>
    </source>
</evidence>
<dbReference type="Pfam" id="PF01494">
    <property type="entry name" value="FAD_binding_3"/>
    <property type="match status" value="1"/>
</dbReference>
<dbReference type="InterPro" id="IPR036188">
    <property type="entry name" value="FAD/NAD-bd_sf"/>
</dbReference>
<feature type="region of interest" description="Disordered" evidence="1">
    <location>
        <begin position="415"/>
        <end position="442"/>
    </location>
</feature>
<reference evidence="3 4" key="1">
    <citation type="submission" date="2018-09" db="EMBL/GenBank/DDBJ databases">
        <authorList>
            <person name="Tagini F."/>
        </authorList>
    </citation>
    <scope>NUCLEOTIDE SEQUENCE [LARGE SCALE GENOMIC DNA]</scope>
    <source>
        <strain evidence="3 4">MK136</strain>
    </source>
</reference>
<organism evidence="3 4">
    <name type="scientific">Mycobacterium attenuatum</name>
    <dbReference type="NCBI Taxonomy" id="2341086"/>
    <lineage>
        <taxon>Bacteria</taxon>
        <taxon>Bacillati</taxon>
        <taxon>Actinomycetota</taxon>
        <taxon>Actinomycetes</taxon>
        <taxon>Mycobacteriales</taxon>
        <taxon>Mycobacteriaceae</taxon>
        <taxon>Mycobacterium</taxon>
    </lineage>
</organism>
<dbReference type="PANTHER" id="PTHR42685">
    <property type="entry name" value="GERANYLGERANYL DIPHOSPHATE REDUCTASE"/>
    <property type="match status" value="1"/>
</dbReference>
<protein>
    <submittedName>
        <fullName evidence="3">2,4-dichlorophenol 6-monooxygenase</fullName>
        <ecNumber evidence="3">1.14.13.20</ecNumber>
    </submittedName>
</protein>
<dbReference type="InterPro" id="IPR002938">
    <property type="entry name" value="FAD-bd"/>
</dbReference>
<dbReference type="Gene3D" id="3.50.50.60">
    <property type="entry name" value="FAD/NAD(P)-binding domain"/>
    <property type="match status" value="1"/>
</dbReference>
<dbReference type="RefSeq" id="WP_168990877.1">
    <property type="nucleotide sequence ID" value="NZ_UPHP01000123.1"/>
</dbReference>
<dbReference type="GO" id="GO:0071949">
    <property type="term" value="F:FAD binding"/>
    <property type="evidence" value="ECO:0007669"/>
    <property type="project" value="InterPro"/>
</dbReference>
<name>A0A498QE21_9MYCO</name>
<keyword evidence="3" id="KW-0503">Monooxygenase</keyword>
<dbReference type="GO" id="GO:0018666">
    <property type="term" value="F:2,4-dichlorophenol 6-monooxygenase activity"/>
    <property type="evidence" value="ECO:0007669"/>
    <property type="project" value="UniProtKB-EC"/>
</dbReference>
<dbReference type="EC" id="1.14.13.20" evidence="3"/>